<organism evidence="1 2">
    <name type="scientific">Caerostris darwini</name>
    <dbReference type="NCBI Taxonomy" id="1538125"/>
    <lineage>
        <taxon>Eukaryota</taxon>
        <taxon>Metazoa</taxon>
        <taxon>Ecdysozoa</taxon>
        <taxon>Arthropoda</taxon>
        <taxon>Chelicerata</taxon>
        <taxon>Arachnida</taxon>
        <taxon>Araneae</taxon>
        <taxon>Araneomorphae</taxon>
        <taxon>Entelegynae</taxon>
        <taxon>Araneoidea</taxon>
        <taxon>Araneidae</taxon>
        <taxon>Caerostris</taxon>
    </lineage>
</organism>
<sequence>MLLLCCQCSQVHCAPSPWLPIGAPTERCFRLKGRQLEADHRQQIIAFVCVTFRERIRSITQGELCKALFRADNIGYIYFELKAKRINRRLL</sequence>
<evidence type="ECO:0000313" key="2">
    <source>
        <dbReference type="Proteomes" id="UP001054837"/>
    </source>
</evidence>
<protein>
    <recommendedName>
        <fullName evidence="3">Secreted protein</fullName>
    </recommendedName>
</protein>
<proteinExistence type="predicted"/>
<name>A0AAV4VX90_9ARAC</name>
<gene>
    <name evidence="1" type="ORF">CDAR_309651</name>
</gene>
<dbReference type="Proteomes" id="UP001054837">
    <property type="component" value="Unassembled WGS sequence"/>
</dbReference>
<evidence type="ECO:0008006" key="3">
    <source>
        <dbReference type="Google" id="ProtNLM"/>
    </source>
</evidence>
<dbReference type="EMBL" id="BPLQ01013804">
    <property type="protein sequence ID" value="GIY74907.1"/>
    <property type="molecule type" value="Genomic_DNA"/>
</dbReference>
<reference evidence="1 2" key="1">
    <citation type="submission" date="2021-06" db="EMBL/GenBank/DDBJ databases">
        <title>Caerostris darwini draft genome.</title>
        <authorList>
            <person name="Kono N."/>
            <person name="Arakawa K."/>
        </authorList>
    </citation>
    <scope>NUCLEOTIDE SEQUENCE [LARGE SCALE GENOMIC DNA]</scope>
</reference>
<keyword evidence="2" id="KW-1185">Reference proteome</keyword>
<comment type="caution">
    <text evidence="1">The sequence shown here is derived from an EMBL/GenBank/DDBJ whole genome shotgun (WGS) entry which is preliminary data.</text>
</comment>
<evidence type="ECO:0000313" key="1">
    <source>
        <dbReference type="EMBL" id="GIY74907.1"/>
    </source>
</evidence>
<accession>A0AAV4VX90</accession>
<dbReference type="AlphaFoldDB" id="A0AAV4VX90"/>